<reference evidence="2" key="1">
    <citation type="journal article" date="2019" name="Int. J. Syst. Evol. Microbiol.">
        <title>The Global Catalogue of Microorganisms (GCM) 10K type strain sequencing project: providing services to taxonomists for standard genome sequencing and annotation.</title>
        <authorList>
            <consortium name="The Broad Institute Genomics Platform"/>
            <consortium name="The Broad Institute Genome Sequencing Center for Infectious Disease"/>
            <person name="Wu L."/>
            <person name="Ma J."/>
        </authorList>
    </citation>
    <scope>NUCLEOTIDE SEQUENCE [LARGE SCALE GENOMIC DNA]</scope>
    <source>
        <strain evidence="2">CGMCC 4.7317</strain>
    </source>
</reference>
<keyword evidence="2" id="KW-1185">Reference proteome</keyword>
<comment type="caution">
    <text evidence="1">The sequence shown here is derived from an EMBL/GenBank/DDBJ whole genome shotgun (WGS) entry which is preliminary data.</text>
</comment>
<dbReference type="RefSeq" id="WP_386765656.1">
    <property type="nucleotide sequence ID" value="NZ_JBHSTI010000008.1"/>
</dbReference>
<protein>
    <submittedName>
        <fullName evidence="1">Uncharacterized protein</fullName>
    </submittedName>
</protein>
<evidence type="ECO:0000313" key="2">
    <source>
        <dbReference type="Proteomes" id="UP001596138"/>
    </source>
</evidence>
<dbReference type="EMBL" id="JBHSTI010000008">
    <property type="protein sequence ID" value="MFC6237920.1"/>
    <property type="molecule type" value="Genomic_DNA"/>
</dbReference>
<proteinExistence type="predicted"/>
<accession>A0ABW1T0Y0</accession>
<sequence length="72" mass="7590">MTSTLHLPPAVEHAAHEVVHQAGAVTHQVAVAAHGMTDAAHHLGDAVVDVLLSPLTPDLADFHVEFTEDDIL</sequence>
<evidence type="ECO:0000313" key="1">
    <source>
        <dbReference type="EMBL" id="MFC6237920.1"/>
    </source>
</evidence>
<name>A0ABW1T0Y0_9ACTN</name>
<organism evidence="1 2">
    <name type="scientific">Longivirga aurantiaca</name>
    <dbReference type="NCBI Taxonomy" id="1837743"/>
    <lineage>
        <taxon>Bacteria</taxon>
        <taxon>Bacillati</taxon>
        <taxon>Actinomycetota</taxon>
        <taxon>Actinomycetes</taxon>
        <taxon>Sporichthyales</taxon>
        <taxon>Sporichthyaceae</taxon>
        <taxon>Longivirga</taxon>
    </lineage>
</organism>
<dbReference type="Proteomes" id="UP001596138">
    <property type="component" value="Unassembled WGS sequence"/>
</dbReference>
<gene>
    <name evidence="1" type="ORF">ACFQGU_08525</name>
</gene>